<gene>
    <name evidence="2" type="ORF">FHS74_005403</name>
</gene>
<name>A0A7X0B331_9PROT</name>
<reference evidence="2 3" key="1">
    <citation type="submission" date="2020-08" db="EMBL/GenBank/DDBJ databases">
        <title>Genomic Encyclopedia of Type Strains, Phase IV (KMG-IV): sequencing the most valuable type-strain genomes for metagenomic binning, comparative biology and taxonomic classification.</title>
        <authorList>
            <person name="Goeker M."/>
        </authorList>
    </citation>
    <scope>NUCLEOTIDE SEQUENCE [LARGE SCALE GENOMIC DNA]</scope>
    <source>
        <strain evidence="2 3">DSM 22198</strain>
    </source>
</reference>
<organism evidence="2 3">
    <name type="scientific">Nitrospirillum iridis</name>
    <dbReference type="NCBI Taxonomy" id="765888"/>
    <lineage>
        <taxon>Bacteria</taxon>
        <taxon>Pseudomonadati</taxon>
        <taxon>Pseudomonadota</taxon>
        <taxon>Alphaproteobacteria</taxon>
        <taxon>Rhodospirillales</taxon>
        <taxon>Azospirillaceae</taxon>
        <taxon>Nitrospirillum</taxon>
    </lineage>
</organism>
<keyword evidence="3" id="KW-1185">Reference proteome</keyword>
<dbReference type="EMBL" id="JACIIZ010000020">
    <property type="protein sequence ID" value="MBB6254812.1"/>
    <property type="molecule type" value="Genomic_DNA"/>
</dbReference>
<dbReference type="Proteomes" id="UP000539175">
    <property type="component" value="Unassembled WGS sequence"/>
</dbReference>
<evidence type="ECO:0000313" key="2">
    <source>
        <dbReference type="EMBL" id="MBB6254812.1"/>
    </source>
</evidence>
<dbReference type="AlphaFoldDB" id="A0A7X0B331"/>
<feature type="domain" description="Spore coat protein U/FanG" evidence="1">
    <location>
        <begin position="44"/>
        <end position="167"/>
    </location>
</feature>
<evidence type="ECO:0000313" key="3">
    <source>
        <dbReference type="Proteomes" id="UP000539175"/>
    </source>
</evidence>
<accession>A0A7X0B331</accession>
<dbReference type="InterPro" id="IPR007893">
    <property type="entry name" value="Spore_coat_U/FanG"/>
</dbReference>
<dbReference type="RefSeq" id="WP_184807333.1">
    <property type="nucleotide sequence ID" value="NZ_JACIIZ010000020.1"/>
</dbReference>
<evidence type="ECO:0000259" key="1">
    <source>
        <dbReference type="Pfam" id="PF05229"/>
    </source>
</evidence>
<protein>
    <recommendedName>
        <fullName evidence="1">Spore coat protein U/FanG domain-containing protein</fullName>
    </recommendedName>
</protein>
<dbReference type="Pfam" id="PF05229">
    <property type="entry name" value="SCPU"/>
    <property type="match status" value="1"/>
</dbReference>
<proteinExistence type="predicted"/>
<comment type="caution">
    <text evidence="2">The sequence shown here is derived from an EMBL/GenBank/DDBJ whole genome shotgun (WGS) entry which is preliminary data.</text>
</comment>
<sequence>MSQHLPDRPQRPVHGVCFALTVAATLVLASTALLGSGAWAASATGSIHVGAAVPTVCTVAVSDSNATLDLVNGQNALTVGSVTEQCNAGNGYTVSVSSANSGTLRSSGTGTSAVAYSLSYDQTTAGKNGALSTDRAASPQGRQSNLAVSLPGNAQAAAGQYQDTVTISIAAK</sequence>